<sequence length="97" mass="11307">MWIDLPNSFLYFEFYVCSQCNQPTWSQSKRYSNCPDPYVTLSSIVDLQFTAFRSNGASDPTPLVLGKLLHMCRVIPVHQVYIQDICKYNFKIYTVNP</sequence>
<accession>A0ABR0AQT9</accession>
<organism evidence="1 2">
    <name type="scientific">Daphnia magna</name>
    <dbReference type="NCBI Taxonomy" id="35525"/>
    <lineage>
        <taxon>Eukaryota</taxon>
        <taxon>Metazoa</taxon>
        <taxon>Ecdysozoa</taxon>
        <taxon>Arthropoda</taxon>
        <taxon>Crustacea</taxon>
        <taxon>Branchiopoda</taxon>
        <taxon>Diplostraca</taxon>
        <taxon>Cladocera</taxon>
        <taxon>Anomopoda</taxon>
        <taxon>Daphniidae</taxon>
        <taxon>Daphnia</taxon>
    </lineage>
</organism>
<dbReference type="EMBL" id="JAOYFB010000038">
    <property type="protein sequence ID" value="KAK4027454.1"/>
    <property type="molecule type" value="Genomic_DNA"/>
</dbReference>
<keyword evidence="2" id="KW-1185">Reference proteome</keyword>
<gene>
    <name evidence="1" type="ORF">OUZ56_016500</name>
</gene>
<dbReference type="Proteomes" id="UP001234178">
    <property type="component" value="Unassembled WGS sequence"/>
</dbReference>
<evidence type="ECO:0000313" key="1">
    <source>
        <dbReference type="EMBL" id="KAK4027454.1"/>
    </source>
</evidence>
<evidence type="ECO:0000313" key="2">
    <source>
        <dbReference type="Proteomes" id="UP001234178"/>
    </source>
</evidence>
<reference evidence="1 2" key="1">
    <citation type="journal article" date="2023" name="Nucleic Acids Res.">
        <title>The hologenome of Daphnia magna reveals possible DNA methylation and microbiome-mediated evolution of the host genome.</title>
        <authorList>
            <person name="Chaturvedi A."/>
            <person name="Li X."/>
            <person name="Dhandapani V."/>
            <person name="Marshall H."/>
            <person name="Kissane S."/>
            <person name="Cuenca-Cambronero M."/>
            <person name="Asole G."/>
            <person name="Calvet F."/>
            <person name="Ruiz-Romero M."/>
            <person name="Marangio P."/>
            <person name="Guigo R."/>
            <person name="Rago D."/>
            <person name="Mirbahai L."/>
            <person name="Eastwood N."/>
            <person name="Colbourne J.K."/>
            <person name="Zhou J."/>
            <person name="Mallon E."/>
            <person name="Orsini L."/>
        </authorList>
    </citation>
    <scope>NUCLEOTIDE SEQUENCE [LARGE SCALE GENOMIC DNA]</scope>
    <source>
        <strain evidence="1">LRV0_1</strain>
    </source>
</reference>
<name>A0ABR0AQT9_9CRUS</name>
<protein>
    <submittedName>
        <fullName evidence="1">Uncharacterized protein</fullName>
    </submittedName>
</protein>
<comment type="caution">
    <text evidence="1">The sequence shown here is derived from an EMBL/GenBank/DDBJ whole genome shotgun (WGS) entry which is preliminary data.</text>
</comment>
<proteinExistence type="predicted"/>